<dbReference type="InterPro" id="IPR011545">
    <property type="entry name" value="DEAD/DEAH_box_helicase_dom"/>
</dbReference>
<dbReference type="Gene3D" id="1.20.120.1080">
    <property type="match status" value="1"/>
</dbReference>
<comment type="similarity">
    <text evidence="8">Belongs to the DEAD box helicase family. DEAH subfamily. DDX15/PRP43 sub-subfamily.</text>
</comment>
<dbReference type="GO" id="GO:0005524">
    <property type="term" value="F:ATP binding"/>
    <property type="evidence" value="ECO:0007669"/>
    <property type="project" value="UniProtKB-KW"/>
</dbReference>
<dbReference type="InterPro" id="IPR014001">
    <property type="entry name" value="Helicase_ATP-bd"/>
</dbReference>
<keyword evidence="5 13" id="KW-0347">Helicase</keyword>
<evidence type="ECO:0000256" key="6">
    <source>
        <dbReference type="ARBA" id="ARBA00022840"/>
    </source>
</evidence>
<dbReference type="PANTHER" id="PTHR18934:SF109">
    <property type="entry name" value="ATP-DEPENDENT RNA HELICASE DHX15 HOMOLOG"/>
    <property type="match status" value="1"/>
</dbReference>
<evidence type="ECO:0000256" key="4">
    <source>
        <dbReference type="ARBA" id="ARBA00022801"/>
    </source>
</evidence>
<dbReference type="OrthoDB" id="10253254at2759"/>
<dbReference type="Proteomes" id="UP001057455">
    <property type="component" value="Unassembled WGS sequence"/>
</dbReference>
<evidence type="ECO:0000313" key="13">
    <source>
        <dbReference type="EMBL" id="GFE55411.1"/>
    </source>
</evidence>
<dbReference type="FunFam" id="1.20.120.1080:FF:000003">
    <property type="entry name" value="Pre-mRNA-splicing factor ATP-dependent RNA helicase PRP43"/>
    <property type="match status" value="1"/>
</dbReference>
<dbReference type="AlphaFoldDB" id="A0A9W5TCY3"/>
<feature type="compositionally biased region" description="Basic and acidic residues" evidence="10">
    <location>
        <begin position="30"/>
        <end position="41"/>
    </location>
</feature>
<dbReference type="PROSITE" id="PS00690">
    <property type="entry name" value="DEAH_ATP_HELICASE"/>
    <property type="match status" value="1"/>
</dbReference>
<dbReference type="GO" id="GO:0003724">
    <property type="term" value="F:RNA helicase activity"/>
    <property type="evidence" value="ECO:0007669"/>
    <property type="project" value="UniProtKB-EC"/>
</dbReference>
<dbReference type="GO" id="GO:0003723">
    <property type="term" value="F:RNA binding"/>
    <property type="evidence" value="ECO:0007669"/>
    <property type="project" value="TreeGrafter"/>
</dbReference>
<evidence type="ECO:0000259" key="12">
    <source>
        <dbReference type="PROSITE" id="PS51194"/>
    </source>
</evidence>
<dbReference type="InterPro" id="IPR048333">
    <property type="entry name" value="HA2_WH"/>
</dbReference>
<dbReference type="FunFam" id="3.40.50.300:FF:001148">
    <property type="entry name" value="Pre-mRNA-splicing factor ATP-dependent RNA helicase DHX15/PRP43"/>
    <property type="match status" value="1"/>
</dbReference>
<dbReference type="GO" id="GO:0008380">
    <property type="term" value="P:RNA splicing"/>
    <property type="evidence" value="ECO:0007669"/>
    <property type="project" value="UniProtKB-KW"/>
</dbReference>
<evidence type="ECO:0000256" key="5">
    <source>
        <dbReference type="ARBA" id="ARBA00022806"/>
    </source>
</evidence>
<dbReference type="Pfam" id="PF04408">
    <property type="entry name" value="WHD_HA2"/>
    <property type="match status" value="1"/>
</dbReference>
<organism evidence="13 14">
    <name type="scientific">Babesia ovis</name>
    <dbReference type="NCBI Taxonomy" id="5869"/>
    <lineage>
        <taxon>Eukaryota</taxon>
        <taxon>Sar</taxon>
        <taxon>Alveolata</taxon>
        <taxon>Apicomplexa</taxon>
        <taxon>Aconoidasida</taxon>
        <taxon>Piroplasmida</taxon>
        <taxon>Babesiidae</taxon>
        <taxon>Babesia</taxon>
    </lineage>
</organism>
<dbReference type="EMBL" id="BLIY01000020">
    <property type="protein sequence ID" value="GFE55411.1"/>
    <property type="molecule type" value="Genomic_DNA"/>
</dbReference>
<evidence type="ECO:0000256" key="2">
    <source>
        <dbReference type="ARBA" id="ARBA00022664"/>
    </source>
</evidence>
<dbReference type="GO" id="GO:0006397">
    <property type="term" value="P:mRNA processing"/>
    <property type="evidence" value="ECO:0007669"/>
    <property type="project" value="UniProtKB-KW"/>
</dbReference>
<keyword evidence="6" id="KW-0067">ATP-binding</keyword>
<name>A0A9W5TCY3_BABOV</name>
<evidence type="ECO:0000256" key="9">
    <source>
        <dbReference type="ARBA" id="ARBA00047984"/>
    </source>
</evidence>
<dbReference type="InterPro" id="IPR007502">
    <property type="entry name" value="Helicase-assoc_dom"/>
</dbReference>
<dbReference type="CDD" id="cd18791">
    <property type="entry name" value="SF2_C_RHA"/>
    <property type="match status" value="1"/>
</dbReference>
<sequence>MTITLGTKSHSGFSDGPVAGHSTVEDDTESAAKNDRKRTNPDDEVEPGINKYTKVPYSQQYYDILEKRRLLPAWSARKNFVKLLRRNQCIILVGETGSGKTTQMPQFVVEAKLNQGLQVAVTQPRRVAAMSVAARVANEMDVELGQTVGYCIRFEDKTSKNTVIKFMTDGMLLREAITDPLLSNYGVIMLDEAHERTVATDVLFGLIKEVAASRSDLKIVIMSATLDGKKFQKYFGGADMLSIPGRTFPVEVFYTSAPQKNYLDAVYNTVLKIHKEEKPGDILVFLTGEDEILRLKQRLENALGGNSDTFTDSDTTATKAGPGESYHSGHNSRLVVLPLYGSMDPREQEQVFKKVEGRKCVLATNIAETSLTIDGIVYVVDTGFAKQNVYNPRARVESLLVAPISQASAAQRAGRAGRTQPGKCFRLYTEEAFKKELIPQTFPEILRSNIATVVLNLKKLGIDDLVHFDFMDPPAPETMMRALEELNYLGALDDEGELTTTGELMGEFPLEPQLAKMVVASPKYGCTRDVVALVSMLSVPNVFLRSQNKRDGLKSAYSERAYKLRSKRGDHLTLLNLFNAYVDVVDQGRRAAENFCAEVYASVKGMDSAVRVFEQLARLASKHLSVVCAIKGGSLNGSSLGNAQVTGREWTGNGDTIENNVLRCLCAGFFQQTAYSNKGSVFYTVKDNQAVALHPSTLLTSMESWVIYHQIVHTSRTFLRTVSSVELSWLLETTPEYFQPDTIPNREIREVIKRTLRR</sequence>
<comment type="catalytic activity">
    <reaction evidence="9">
        <text>ATP + H2O = ADP + phosphate + H(+)</text>
        <dbReference type="Rhea" id="RHEA:13065"/>
        <dbReference type="ChEBI" id="CHEBI:15377"/>
        <dbReference type="ChEBI" id="CHEBI:15378"/>
        <dbReference type="ChEBI" id="CHEBI:30616"/>
        <dbReference type="ChEBI" id="CHEBI:43474"/>
        <dbReference type="ChEBI" id="CHEBI:456216"/>
        <dbReference type="EC" id="3.6.4.13"/>
    </reaction>
</comment>
<feature type="compositionally biased region" description="Polar residues" evidence="10">
    <location>
        <begin position="1"/>
        <end position="12"/>
    </location>
</feature>
<dbReference type="SMART" id="SM00847">
    <property type="entry name" value="HA2"/>
    <property type="match status" value="1"/>
</dbReference>
<evidence type="ECO:0000256" key="10">
    <source>
        <dbReference type="SAM" id="MobiDB-lite"/>
    </source>
</evidence>
<dbReference type="EC" id="3.6.4.13" evidence="1"/>
<evidence type="ECO:0000256" key="1">
    <source>
        <dbReference type="ARBA" id="ARBA00012552"/>
    </source>
</evidence>
<dbReference type="SMART" id="SM00487">
    <property type="entry name" value="DEXDc"/>
    <property type="match status" value="1"/>
</dbReference>
<comment type="caution">
    <text evidence="13">The sequence shown here is derived from an EMBL/GenBank/DDBJ whole genome shotgun (WGS) entry which is preliminary data.</text>
</comment>
<dbReference type="InterPro" id="IPR001650">
    <property type="entry name" value="Helicase_C-like"/>
</dbReference>
<dbReference type="FunFam" id="3.40.50.300:FF:000145">
    <property type="entry name" value="probable ATP-dependent RNA helicase DHX40"/>
    <property type="match status" value="1"/>
</dbReference>
<dbReference type="InterPro" id="IPR027417">
    <property type="entry name" value="P-loop_NTPase"/>
</dbReference>
<keyword evidence="14" id="KW-1185">Reference proteome</keyword>
<keyword evidence="2" id="KW-0507">mRNA processing</keyword>
<feature type="region of interest" description="Disordered" evidence="10">
    <location>
        <begin position="1"/>
        <end position="49"/>
    </location>
</feature>
<evidence type="ECO:0000256" key="3">
    <source>
        <dbReference type="ARBA" id="ARBA00022741"/>
    </source>
</evidence>
<keyword evidence="4" id="KW-0378">Hydrolase</keyword>
<dbReference type="Gene3D" id="3.40.50.300">
    <property type="entry name" value="P-loop containing nucleotide triphosphate hydrolases"/>
    <property type="match status" value="2"/>
</dbReference>
<evidence type="ECO:0000256" key="7">
    <source>
        <dbReference type="ARBA" id="ARBA00023187"/>
    </source>
</evidence>
<dbReference type="GO" id="GO:0016787">
    <property type="term" value="F:hydrolase activity"/>
    <property type="evidence" value="ECO:0007669"/>
    <property type="project" value="UniProtKB-KW"/>
</dbReference>
<evidence type="ECO:0000256" key="8">
    <source>
        <dbReference type="ARBA" id="ARBA00024333"/>
    </source>
</evidence>
<protein>
    <recommendedName>
        <fullName evidence="1">RNA helicase</fullName>
        <ecNumber evidence="1">3.6.4.13</ecNumber>
    </recommendedName>
</protein>
<evidence type="ECO:0000313" key="14">
    <source>
        <dbReference type="Proteomes" id="UP001057455"/>
    </source>
</evidence>
<dbReference type="InterPro" id="IPR044756">
    <property type="entry name" value="DHX15_DEXHc"/>
</dbReference>
<dbReference type="Pfam" id="PF00271">
    <property type="entry name" value="Helicase_C"/>
    <property type="match status" value="1"/>
</dbReference>
<keyword evidence="7" id="KW-0508">mRNA splicing</keyword>
<reference evidence="13" key="1">
    <citation type="submission" date="2019-12" db="EMBL/GenBank/DDBJ databases">
        <title>Genome sequence of Babesia ovis.</title>
        <authorList>
            <person name="Yamagishi J."/>
            <person name="Sevinc F."/>
            <person name="Xuan X."/>
        </authorList>
    </citation>
    <scope>NUCLEOTIDE SEQUENCE</scope>
    <source>
        <strain evidence="13">Selcuk</strain>
    </source>
</reference>
<dbReference type="InterPro" id="IPR011709">
    <property type="entry name" value="DEAD-box_helicase_OB_fold"/>
</dbReference>
<feature type="region of interest" description="Disordered" evidence="10">
    <location>
        <begin position="306"/>
        <end position="329"/>
    </location>
</feature>
<dbReference type="PROSITE" id="PS51194">
    <property type="entry name" value="HELICASE_CTER"/>
    <property type="match status" value="1"/>
</dbReference>
<dbReference type="SMART" id="SM00490">
    <property type="entry name" value="HELICc"/>
    <property type="match status" value="1"/>
</dbReference>
<dbReference type="Pfam" id="PF00270">
    <property type="entry name" value="DEAD"/>
    <property type="match status" value="1"/>
</dbReference>
<keyword evidence="3" id="KW-0547">Nucleotide-binding</keyword>
<dbReference type="SUPFAM" id="SSF52540">
    <property type="entry name" value="P-loop containing nucleoside triphosphate hydrolases"/>
    <property type="match status" value="1"/>
</dbReference>
<dbReference type="PROSITE" id="PS51192">
    <property type="entry name" value="HELICASE_ATP_BIND_1"/>
    <property type="match status" value="1"/>
</dbReference>
<dbReference type="Pfam" id="PF21010">
    <property type="entry name" value="HA2_C"/>
    <property type="match status" value="1"/>
</dbReference>
<dbReference type="Pfam" id="PF07717">
    <property type="entry name" value="OB_NTP_bind"/>
    <property type="match status" value="1"/>
</dbReference>
<dbReference type="PANTHER" id="PTHR18934">
    <property type="entry name" value="ATP-DEPENDENT RNA HELICASE"/>
    <property type="match status" value="1"/>
</dbReference>
<proteinExistence type="inferred from homology"/>
<evidence type="ECO:0000259" key="11">
    <source>
        <dbReference type="PROSITE" id="PS51192"/>
    </source>
</evidence>
<dbReference type="InterPro" id="IPR002464">
    <property type="entry name" value="DNA/RNA_helicase_DEAH_CS"/>
</dbReference>
<feature type="compositionally biased region" description="Low complexity" evidence="10">
    <location>
        <begin position="307"/>
        <end position="318"/>
    </location>
</feature>
<gene>
    <name evidence="13" type="ORF">BaOVIS_028150</name>
</gene>
<accession>A0A9W5TCY3</accession>
<feature type="domain" description="Helicase ATP-binding" evidence="11">
    <location>
        <begin position="81"/>
        <end position="244"/>
    </location>
</feature>
<dbReference type="CDD" id="cd17973">
    <property type="entry name" value="DEXHc_DHX15"/>
    <property type="match status" value="1"/>
</dbReference>
<feature type="domain" description="Helicase C-terminal" evidence="12">
    <location>
        <begin position="265"/>
        <end position="461"/>
    </location>
</feature>